<reference evidence="2" key="1">
    <citation type="journal article" date="2021" name="Proc. Natl. Acad. Sci. U.S.A.">
        <title>A Catalog of Tens of Thousands of Viruses from Human Metagenomes Reveals Hidden Associations with Chronic Diseases.</title>
        <authorList>
            <person name="Tisza M.J."/>
            <person name="Buck C.B."/>
        </authorList>
    </citation>
    <scope>NUCLEOTIDE SEQUENCE</scope>
    <source>
        <strain evidence="2">Ct9Uc11</strain>
    </source>
</reference>
<proteinExistence type="predicted"/>
<evidence type="ECO:0000313" key="2">
    <source>
        <dbReference type="EMBL" id="DAF91020.1"/>
    </source>
</evidence>
<sequence>MANWFDRMLLSVAPKRAAERAYYREVARGYYAAAEIGRRHEGWTAANPTGELAGRAARDIVRARARDRERNDDMYKAVVRDLERNVSGVGMMLQARVLREDGEEDEPLNSQIERLWRRWCEPERCTVSHDRSFGEVQRLAVRRMYVDGGLLVLKCYLGGELRLQLLEVDDLDSAVLMHGENRVVGGIEIDAYNRPVAYHLRQQDVNGMWSGKVLRVEASRVICLSSRDRVSQIREISPSASSLTRVDAIDQLLEAAIKKEQVQACFGAAVTSDGGISGLGRGLGPSGGGQGDAPYPVEYLAPGMIKHLRPGEKIESIAPSGMSSTADGMIRLIQRQAGAGAGLSYEAVSRDMSQVNYSSARQGMLQDRKTYAEWQAYLTDHLLRPVYAEWLRWIVLTRQLELPGYDLDPERYQEAVWIAPGQEWIDPKKEADANKVALDTHQTTLQRICAARGEDWRDVIRQRAKEKALLAQLLGVPAVDAAPSGPPGGGIEDDNDEKEDE</sequence>
<dbReference type="GO" id="GO:0005198">
    <property type="term" value="F:structural molecule activity"/>
    <property type="evidence" value="ECO:0007669"/>
    <property type="project" value="InterPro"/>
</dbReference>
<dbReference type="EMBL" id="BK016043">
    <property type="protein sequence ID" value="DAF91020.1"/>
    <property type="molecule type" value="Genomic_DNA"/>
</dbReference>
<name>A0A8S5U993_9CAUD</name>
<feature type="compositionally biased region" description="Acidic residues" evidence="1">
    <location>
        <begin position="491"/>
        <end position="501"/>
    </location>
</feature>
<accession>A0A8S5U993</accession>
<dbReference type="GO" id="GO:0019068">
    <property type="term" value="P:virion assembly"/>
    <property type="evidence" value="ECO:0007669"/>
    <property type="project" value="InterPro"/>
</dbReference>
<dbReference type="Pfam" id="PF05136">
    <property type="entry name" value="Phage_portal_2"/>
    <property type="match status" value="1"/>
</dbReference>
<protein>
    <submittedName>
        <fullName evidence="2">Portal protein</fullName>
    </submittedName>
</protein>
<dbReference type="InterPro" id="IPR006429">
    <property type="entry name" value="Phage_lambda_portal"/>
</dbReference>
<evidence type="ECO:0000256" key="1">
    <source>
        <dbReference type="SAM" id="MobiDB-lite"/>
    </source>
</evidence>
<feature type="region of interest" description="Disordered" evidence="1">
    <location>
        <begin position="478"/>
        <end position="501"/>
    </location>
</feature>
<dbReference type="NCBIfam" id="TIGR01539">
    <property type="entry name" value="portal_lambda"/>
    <property type="match status" value="1"/>
</dbReference>
<organism evidence="2">
    <name type="scientific">Myoviridae sp. ct9Uc11</name>
    <dbReference type="NCBI Taxonomy" id="2825042"/>
    <lineage>
        <taxon>Viruses</taxon>
        <taxon>Duplodnaviria</taxon>
        <taxon>Heunggongvirae</taxon>
        <taxon>Uroviricota</taxon>
        <taxon>Caudoviricetes</taxon>
    </lineage>
</organism>